<feature type="transmembrane region" description="Helical" evidence="1">
    <location>
        <begin position="18"/>
        <end position="37"/>
    </location>
</feature>
<feature type="transmembrane region" description="Helical" evidence="1">
    <location>
        <begin position="413"/>
        <end position="434"/>
    </location>
</feature>
<name>A0ABS2CM27_9MICO</name>
<keyword evidence="3" id="KW-1185">Reference proteome</keyword>
<dbReference type="RefSeq" id="WP_204131408.1">
    <property type="nucleotide sequence ID" value="NZ_JAFDVD010000012.1"/>
</dbReference>
<feature type="transmembrane region" description="Helical" evidence="1">
    <location>
        <begin position="325"/>
        <end position="344"/>
    </location>
</feature>
<feature type="transmembrane region" description="Helical" evidence="1">
    <location>
        <begin position="255"/>
        <end position="281"/>
    </location>
</feature>
<keyword evidence="1" id="KW-0812">Transmembrane</keyword>
<feature type="transmembrane region" description="Helical" evidence="1">
    <location>
        <begin position="58"/>
        <end position="77"/>
    </location>
</feature>
<protein>
    <recommendedName>
        <fullName evidence="4">Glycosyltransferase RgtA/B/C/D-like domain-containing protein</fullName>
    </recommendedName>
</protein>
<evidence type="ECO:0008006" key="4">
    <source>
        <dbReference type="Google" id="ProtNLM"/>
    </source>
</evidence>
<gene>
    <name evidence="2" type="ORF">JQN70_11115</name>
</gene>
<feature type="transmembrane region" description="Helical" evidence="1">
    <location>
        <begin position="83"/>
        <end position="102"/>
    </location>
</feature>
<dbReference type="EMBL" id="JAFDVD010000012">
    <property type="protein sequence ID" value="MBM6400938.1"/>
    <property type="molecule type" value="Genomic_DNA"/>
</dbReference>
<feature type="transmembrane region" description="Helical" evidence="1">
    <location>
        <begin position="206"/>
        <end position="225"/>
    </location>
</feature>
<proteinExistence type="predicted"/>
<evidence type="ECO:0000313" key="2">
    <source>
        <dbReference type="EMBL" id="MBM6400938.1"/>
    </source>
</evidence>
<feature type="transmembrane region" description="Helical" evidence="1">
    <location>
        <begin position="139"/>
        <end position="157"/>
    </location>
</feature>
<evidence type="ECO:0000313" key="3">
    <source>
        <dbReference type="Proteomes" id="UP001430172"/>
    </source>
</evidence>
<keyword evidence="1" id="KW-0472">Membrane</keyword>
<sequence>MAEAAAQHDVGRSARVPLVVAGVVSVGLLVLLLGSAWRGLDPIDESYVLRLVRHPRSSVAAGEVYLFPFLLHPLLALCGNDVGLFRLVGDLVVGAVAAGCFVEGARLVASRPQRLALAVGALTTAAAAQLVFLLEVRVLSYRSLALVGLLLAAWGVARVQRGRPLGGGALLGAGACLVFVAKPTSAVALLLVVVALGLWVRPPLRSLLTAAGALLAGSVLVLALARMTPGDAGRYLAGGLDVVRRTGAYPSVPQLLGLGPVDVVALLFAVPLVVVLGAWLVGRRHADDGATRVDAIVAPLLVLVGVGTAWLAVGLLSGSTNGYRTLGVGVVLLGLAVPVLRGWTGEQRRRVLPVLVLVALVPYLYAVGSNRELLTTTGQTAAAWVLLVGLLVVRSAGPVAGPGPQVVDDLPPVAPGLLVAACSCVVLMVAPLWWDGPRSAQVSRADRPVGILDGTLDVTPEAAAVLGPLHEVARRGGIDDRTPVVDLTGTQASVALALGGPPLGRAHFYTSWNGGVDSARAALGRVPCTERARAWLVVPASGTPSLAEAWSADWARVAEAYVVAHRYTGYAATAGTEHLVLRPGPGVAAALGCG</sequence>
<feature type="transmembrane region" description="Helical" evidence="1">
    <location>
        <begin position="169"/>
        <end position="200"/>
    </location>
</feature>
<feature type="transmembrane region" description="Helical" evidence="1">
    <location>
        <begin position="293"/>
        <end position="313"/>
    </location>
</feature>
<evidence type="ECO:0000256" key="1">
    <source>
        <dbReference type="SAM" id="Phobius"/>
    </source>
</evidence>
<accession>A0ABS2CM27</accession>
<keyword evidence="1" id="KW-1133">Transmembrane helix</keyword>
<comment type="caution">
    <text evidence="2">The sequence shown here is derived from an EMBL/GenBank/DDBJ whole genome shotgun (WGS) entry which is preliminary data.</text>
</comment>
<feature type="transmembrane region" description="Helical" evidence="1">
    <location>
        <begin position="114"/>
        <end position="133"/>
    </location>
</feature>
<feature type="transmembrane region" description="Helical" evidence="1">
    <location>
        <begin position="350"/>
        <end position="366"/>
    </location>
</feature>
<reference evidence="2" key="1">
    <citation type="submission" date="2021-02" db="EMBL/GenBank/DDBJ databases">
        <title>Phycicoccus sp. MQZ13P-5T, whole genome shotgun sequence.</title>
        <authorList>
            <person name="Tuo L."/>
        </authorList>
    </citation>
    <scope>NUCLEOTIDE SEQUENCE</scope>
    <source>
        <strain evidence="2">MQZ13P-5</strain>
    </source>
</reference>
<organism evidence="2 3">
    <name type="scientific">Phycicoccus sonneratiae</name>
    <dbReference type="NCBI Taxonomy" id="2807628"/>
    <lineage>
        <taxon>Bacteria</taxon>
        <taxon>Bacillati</taxon>
        <taxon>Actinomycetota</taxon>
        <taxon>Actinomycetes</taxon>
        <taxon>Micrococcales</taxon>
        <taxon>Intrasporangiaceae</taxon>
        <taxon>Phycicoccus</taxon>
    </lineage>
</organism>
<dbReference type="Proteomes" id="UP001430172">
    <property type="component" value="Unassembled WGS sequence"/>
</dbReference>